<keyword evidence="2" id="KW-0539">Nucleus</keyword>
<reference evidence="4 5" key="1">
    <citation type="journal article" date="2010" name="Nature">
        <title>Genome sequencing and analysis of the model grass Brachypodium distachyon.</title>
        <authorList>
            <consortium name="International Brachypodium Initiative"/>
        </authorList>
    </citation>
    <scope>NUCLEOTIDE SEQUENCE [LARGE SCALE GENOMIC DNA]</scope>
    <source>
        <strain evidence="4">Bd21</strain>
        <strain evidence="5">cv. Bd21</strain>
    </source>
</reference>
<evidence type="ECO:0000256" key="1">
    <source>
        <dbReference type="ARBA" id="ARBA00004123"/>
    </source>
</evidence>
<feature type="domain" description="Zinc finger LSD1-type" evidence="3">
    <location>
        <begin position="23"/>
        <end position="46"/>
    </location>
</feature>
<dbReference type="EnsemblPlants" id="KQJ94949">
    <property type="protein sequence ID" value="KQJ94949"/>
    <property type="gene ID" value="BRADI_3g14290v3"/>
</dbReference>
<evidence type="ECO:0000313" key="6">
    <source>
        <dbReference type="Proteomes" id="UP000008810"/>
    </source>
</evidence>
<feature type="domain" description="Zinc finger LSD1-type" evidence="3">
    <location>
        <begin position="61"/>
        <end position="84"/>
    </location>
</feature>
<dbReference type="Pfam" id="PF06943">
    <property type="entry name" value="zf-LSD1"/>
    <property type="match status" value="2"/>
</dbReference>
<reference evidence="4" key="2">
    <citation type="submission" date="2017-06" db="EMBL/GenBank/DDBJ databases">
        <title>WGS assembly of Brachypodium distachyon.</title>
        <authorList>
            <consortium name="The International Brachypodium Initiative"/>
            <person name="Lucas S."/>
            <person name="Harmon-Smith M."/>
            <person name="Lail K."/>
            <person name="Tice H."/>
            <person name="Grimwood J."/>
            <person name="Bruce D."/>
            <person name="Barry K."/>
            <person name="Shu S."/>
            <person name="Lindquist E."/>
            <person name="Wang M."/>
            <person name="Pitluck S."/>
            <person name="Vogel J.P."/>
            <person name="Garvin D.F."/>
            <person name="Mockler T.C."/>
            <person name="Schmutz J."/>
            <person name="Rokhsar D."/>
            <person name="Bevan M.W."/>
        </authorList>
    </citation>
    <scope>NUCLEOTIDE SEQUENCE</scope>
    <source>
        <strain evidence="4">Bd21</strain>
    </source>
</reference>
<protein>
    <recommendedName>
        <fullName evidence="3">Zinc finger LSD1-type domain-containing protein</fullName>
    </recommendedName>
</protein>
<dbReference type="Gramene" id="KQJ94949">
    <property type="protein sequence ID" value="KQJ94949"/>
    <property type="gene ID" value="BRADI_3g14290v3"/>
</dbReference>
<sequence length="131" mass="14167">MPRCTSSINDQPDNTAAMSEMICSGCLTLLYYTRGAANIRCSRCRVVNSTRSASQIAHLTCGRCRTTLMYPPGAVTVRCATCQHDNCVRGQGSSAPPDARPQTVLVENPRTMNDKGKLVSNVAVGVTSWKR</sequence>
<dbReference type="InterPro" id="IPR005735">
    <property type="entry name" value="Znf_LSD1"/>
</dbReference>
<reference evidence="5" key="3">
    <citation type="submission" date="2018-08" db="UniProtKB">
        <authorList>
            <consortium name="EnsemblPlants"/>
        </authorList>
    </citation>
    <scope>IDENTIFICATION</scope>
    <source>
        <strain evidence="5">cv. Bd21</strain>
    </source>
</reference>
<dbReference type="PANTHER" id="PTHR31747:SF5">
    <property type="entry name" value="PROTEIN LOL4"/>
    <property type="match status" value="1"/>
</dbReference>
<evidence type="ECO:0000313" key="4">
    <source>
        <dbReference type="EMBL" id="KQJ94949.1"/>
    </source>
</evidence>
<evidence type="ECO:0000256" key="2">
    <source>
        <dbReference type="ARBA" id="ARBA00023242"/>
    </source>
</evidence>
<dbReference type="NCBIfam" id="TIGR01053">
    <property type="entry name" value="LSD1"/>
    <property type="match status" value="2"/>
</dbReference>
<dbReference type="STRING" id="15368.I1I0P3"/>
<accession>I1I0P3</accession>
<dbReference type="AlphaFoldDB" id="I1I0P3"/>
<dbReference type="OrthoDB" id="5594417at2759"/>
<dbReference type="EMBL" id="CM000882">
    <property type="protein sequence ID" value="KQJ94949.1"/>
    <property type="molecule type" value="Genomic_DNA"/>
</dbReference>
<proteinExistence type="predicted"/>
<dbReference type="eggNOG" id="ENOG502QQTC">
    <property type="taxonomic scope" value="Eukaryota"/>
</dbReference>
<dbReference type="HOGENOM" id="CLU_094017_1_0_1"/>
<evidence type="ECO:0000259" key="3">
    <source>
        <dbReference type="Pfam" id="PF06943"/>
    </source>
</evidence>
<dbReference type="OMA" id="AMSEMIC"/>
<keyword evidence="6" id="KW-1185">Reference proteome</keyword>
<name>I1I0P3_BRADI</name>
<dbReference type="GeneID" id="100824714"/>
<dbReference type="InterPro" id="IPR040319">
    <property type="entry name" value="LSD1-like"/>
</dbReference>
<dbReference type="RefSeq" id="XP_003573341.1">
    <property type="nucleotide sequence ID" value="XM_003573293.4"/>
</dbReference>
<dbReference type="Proteomes" id="UP000008810">
    <property type="component" value="Chromosome 3"/>
</dbReference>
<dbReference type="GO" id="GO:0005634">
    <property type="term" value="C:nucleus"/>
    <property type="evidence" value="ECO:0007669"/>
    <property type="project" value="UniProtKB-SubCell"/>
</dbReference>
<dbReference type="ExpressionAtlas" id="I1I0P3">
    <property type="expression patterns" value="baseline"/>
</dbReference>
<dbReference type="PANTHER" id="PTHR31747">
    <property type="entry name" value="PROTEIN LSD1"/>
    <property type="match status" value="1"/>
</dbReference>
<organism evidence="5">
    <name type="scientific">Brachypodium distachyon</name>
    <name type="common">Purple false brome</name>
    <name type="synonym">Trachynia distachya</name>
    <dbReference type="NCBI Taxonomy" id="15368"/>
    <lineage>
        <taxon>Eukaryota</taxon>
        <taxon>Viridiplantae</taxon>
        <taxon>Streptophyta</taxon>
        <taxon>Embryophyta</taxon>
        <taxon>Tracheophyta</taxon>
        <taxon>Spermatophyta</taxon>
        <taxon>Magnoliopsida</taxon>
        <taxon>Liliopsida</taxon>
        <taxon>Poales</taxon>
        <taxon>Poaceae</taxon>
        <taxon>BOP clade</taxon>
        <taxon>Pooideae</taxon>
        <taxon>Stipodae</taxon>
        <taxon>Brachypodieae</taxon>
        <taxon>Brachypodium</taxon>
    </lineage>
</organism>
<comment type="subcellular location">
    <subcellularLocation>
        <location evidence="1">Nucleus</location>
    </subcellularLocation>
</comment>
<evidence type="ECO:0000313" key="5">
    <source>
        <dbReference type="EnsemblPlants" id="KQJ94949"/>
    </source>
</evidence>
<gene>
    <name evidence="5" type="primary">LOC100824714</name>
    <name evidence="4" type="ORF">BRADI_3g14290v3</name>
</gene>
<dbReference type="KEGG" id="bdi:100824714"/>